<evidence type="ECO:0000313" key="1">
    <source>
        <dbReference type="EMBL" id="KAI4381987.1"/>
    </source>
</evidence>
<accession>A0ACB9RSM2</accession>
<keyword evidence="2" id="KW-1185">Reference proteome</keyword>
<evidence type="ECO:0000313" key="2">
    <source>
        <dbReference type="Proteomes" id="UP001057402"/>
    </source>
</evidence>
<comment type="caution">
    <text evidence="1">The sequence shown here is derived from an EMBL/GenBank/DDBJ whole genome shotgun (WGS) entry which is preliminary data.</text>
</comment>
<dbReference type="EMBL" id="CM042882">
    <property type="protein sequence ID" value="KAI4381987.1"/>
    <property type="molecule type" value="Genomic_DNA"/>
</dbReference>
<gene>
    <name evidence="1" type="ORF">MLD38_008001</name>
</gene>
<name>A0ACB9RSM2_9MYRT</name>
<dbReference type="Proteomes" id="UP001057402">
    <property type="component" value="Chromosome 3"/>
</dbReference>
<proteinExistence type="predicted"/>
<reference evidence="2" key="1">
    <citation type="journal article" date="2023" name="Front. Plant Sci.">
        <title>Chromosomal-level genome assembly of Melastoma candidum provides insights into trichome evolution.</title>
        <authorList>
            <person name="Zhong Y."/>
            <person name="Wu W."/>
            <person name="Sun C."/>
            <person name="Zou P."/>
            <person name="Liu Y."/>
            <person name="Dai S."/>
            <person name="Zhou R."/>
        </authorList>
    </citation>
    <scope>NUCLEOTIDE SEQUENCE [LARGE SCALE GENOMIC DNA]</scope>
</reference>
<sequence>MQLGNPIGALLFSGGLAGYVYDAEASKQGGSSCLGVDCYRLTFEVLAGVCGLGTLLSIILYIRIRPVYQMLYGEGSYCRLP</sequence>
<protein>
    <submittedName>
        <fullName evidence="1">Uncharacterized protein</fullName>
    </submittedName>
</protein>
<organism evidence="1 2">
    <name type="scientific">Melastoma candidum</name>
    <dbReference type="NCBI Taxonomy" id="119954"/>
    <lineage>
        <taxon>Eukaryota</taxon>
        <taxon>Viridiplantae</taxon>
        <taxon>Streptophyta</taxon>
        <taxon>Embryophyta</taxon>
        <taxon>Tracheophyta</taxon>
        <taxon>Spermatophyta</taxon>
        <taxon>Magnoliopsida</taxon>
        <taxon>eudicotyledons</taxon>
        <taxon>Gunneridae</taxon>
        <taxon>Pentapetalae</taxon>
        <taxon>rosids</taxon>
        <taxon>malvids</taxon>
        <taxon>Myrtales</taxon>
        <taxon>Melastomataceae</taxon>
        <taxon>Melastomatoideae</taxon>
        <taxon>Melastomateae</taxon>
        <taxon>Melastoma</taxon>
    </lineage>
</organism>